<evidence type="ECO:0000313" key="2">
    <source>
        <dbReference type="EMBL" id="AGI68872.1"/>
    </source>
</evidence>
<dbReference type="eggNOG" id="ENOG502ZEBQ">
    <property type="taxonomic scope" value="Bacteria"/>
</dbReference>
<dbReference type="HOGENOM" id="CLU_2058970_0_0_5"/>
<feature type="region of interest" description="Disordered" evidence="1">
    <location>
        <begin position="99"/>
        <end position="119"/>
    </location>
</feature>
<dbReference type="STRING" id="391626.OAN307_c33680"/>
<proteinExistence type="predicted"/>
<evidence type="ECO:0000313" key="3">
    <source>
        <dbReference type="Proteomes" id="UP000005307"/>
    </source>
</evidence>
<reference evidence="2 3" key="1">
    <citation type="journal article" date="2013" name="PLoS ONE">
        <title>Poles Apart: Arctic and Antarctic Octadecabacter strains Share High Genome Plasticity and a New Type of Xanthorhodopsin.</title>
        <authorList>
            <person name="Vollmers J."/>
            <person name="Voget S."/>
            <person name="Dietrich S."/>
            <person name="Gollnow K."/>
            <person name="Smits M."/>
            <person name="Meyer K."/>
            <person name="Brinkhoff T."/>
            <person name="Simon M."/>
            <person name="Daniel R."/>
        </authorList>
    </citation>
    <scope>NUCLEOTIDE SEQUENCE [LARGE SCALE GENOMIC DNA]</scope>
    <source>
        <strain evidence="2 3">307</strain>
    </source>
</reference>
<name>M9R9I8_9RHOB</name>
<dbReference type="OrthoDB" id="7875868at2"/>
<feature type="compositionally biased region" description="Basic and acidic residues" evidence="1">
    <location>
        <begin position="1"/>
        <end position="10"/>
    </location>
</feature>
<dbReference type="EMBL" id="CP003740">
    <property type="protein sequence ID" value="AGI68872.1"/>
    <property type="molecule type" value="Genomic_DNA"/>
</dbReference>
<feature type="region of interest" description="Disordered" evidence="1">
    <location>
        <begin position="1"/>
        <end position="22"/>
    </location>
</feature>
<keyword evidence="3" id="KW-1185">Reference proteome</keyword>
<dbReference type="RefSeq" id="WP_015500849.1">
    <property type="nucleotide sequence ID" value="NC_020911.1"/>
</dbReference>
<dbReference type="AlphaFoldDB" id="M9R9I8"/>
<evidence type="ECO:0000256" key="1">
    <source>
        <dbReference type="SAM" id="MobiDB-lite"/>
    </source>
</evidence>
<organism evidence="2 3">
    <name type="scientific">Octadecabacter antarcticus 307</name>
    <dbReference type="NCBI Taxonomy" id="391626"/>
    <lineage>
        <taxon>Bacteria</taxon>
        <taxon>Pseudomonadati</taxon>
        <taxon>Pseudomonadota</taxon>
        <taxon>Alphaproteobacteria</taxon>
        <taxon>Rhodobacterales</taxon>
        <taxon>Roseobacteraceae</taxon>
        <taxon>Octadecabacter</taxon>
    </lineage>
</organism>
<dbReference type="Proteomes" id="UP000005307">
    <property type="component" value="Chromosome"/>
</dbReference>
<gene>
    <name evidence="2" type="ORF">OAN307_c33680</name>
</gene>
<protein>
    <submittedName>
        <fullName evidence="2">Uncharacterized protein</fullName>
    </submittedName>
</protein>
<sequence>MFKKLLRTDDAMTPDHASANQGRGLGALRHAYANWRFGKDVASIVIALDRLPNHQLHLLGLHREGLIDAVGDMILSAEQDRAIGREVIAILDASKDRTFSRHDITPEGHPKQPETAAEK</sequence>
<accession>M9R9I8</accession>
<dbReference type="KEGG" id="oat:OAN307_c33680"/>